<keyword evidence="1" id="KW-1133">Transmembrane helix</keyword>
<name>A0A6V7FI67_9XANT</name>
<dbReference type="RefSeq" id="WP_164514346.1">
    <property type="nucleotide sequence ID" value="NZ_JAHLSV010000047.1"/>
</dbReference>
<dbReference type="AlphaFoldDB" id="A0A6V7FI67"/>
<geneLocation type="plasmid" evidence="2">
    <name>CFBP8129_p211</name>
</geneLocation>
<evidence type="ECO:0000256" key="1">
    <source>
        <dbReference type="SAM" id="Phobius"/>
    </source>
</evidence>
<reference evidence="2" key="1">
    <citation type="submission" date="2020-07" db="EMBL/GenBank/DDBJ databases">
        <authorList>
            <person name="Pothier F. J."/>
        </authorList>
    </citation>
    <scope>NUCLEOTIDE SEQUENCE [LARGE SCALE GENOMIC DNA]</scope>
    <source>
        <plasmid evidence="2">CFBP8129_p211</plasmid>
    </source>
</reference>
<feature type="transmembrane region" description="Helical" evidence="1">
    <location>
        <begin position="15"/>
        <end position="40"/>
    </location>
</feature>
<keyword evidence="2" id="KW-0614">Plasmid</keyword>
<accession>A0A6V7FI67</accession>
<evidence type="ECO:0000313" key="2">
    <source>
        <dbReference type="EMBL" id="CAD0362998.1"/>
    </source>
</evidence>
<protein>
    <submittedName>
        <fullName evidence="2">Uncharacterized protein</fullName>
    </submittedName>
</protein>
<keyword evidence="1" id="KW-0812">Transmembrane</keyword>
<dbReference type="EMBL" id="LR828254">
    <property type="protein sequence ID" value="CAD0362998.1"/>
    <property type="molecule type" value="Genomic_DNA"/>
</dbReference>
<gene>
    <name evidence="2" type="ORF">CFBP8129_46660</name>
</gene>
<organism evidence="2">
    <name type="scientific">Xanthomonas hortorum pv. gardneri</name>
    <dbReference type="NCBI Taxonomy" id="2754056"/>
    <lineage>
        <taxon>Bacteria</taxon>
        <taxon>Pseudomonadati</taxon>
        <taxon>Pseudomonadota</taxon>
        <taxon>Gammaproteobacteria</taxon>
        <taxon>Lysobacterales</taxon>
        <taxon>Lysobacteraceae</taxon>
        <taxon>Xanthomonas</taxon>
    </lineage>
</organism>
<proteinExistence type="predicted"/>
<keyword evidence="1" id="KW-0472">Membrane</keyword>
<dbReference type="EMBL" id="LR828254">
    <property type="protein sequence ID" value="CAD0362995.1"/>
    <property type="molecule type" value="Genomic_DNA"/>
</dbReference>
<sequence length="56" mass="6029">MPSLDWSQFSPLDHLIALALIVGWVVLTCLLASLAINLALRVFSLVVGPRSGNRSP</sequence>